<keyword evidence="2" id="KW-0645">Protease</keyword>
<dbReference type="AlphaFoldDB" id="A0AB39H8X9"/>
<feature type="domain" description="SprT-like" evidence="1">
    <location>
        <begin position="16"/>
        <end position="165"/>
    </location>
</feature>
<dbReference type="RefSeq" id="WP_306100542.1">
    <property type="nucleotide sequence ID" value="NZ_CP162601.1"/>
</dbReference>
<dbReference type="PANTHER" id="PTHR38773:SF1">
    <property type="entry name" value="PROTEIN SPRT"/>
    <property type="match status" value="1"/>
</dbReference>
<reference evidence="2" key="1">
    <citation type="submission" date="2024-07" db="EMBL/GenBank/DDBJ databases">
        <title>Genome Analysis of a Potential Novel Vibrio Species Secreting pH- and Thermo-stable Alginate Lyase and its Application in Producing Alginate Oligosaccharides.</title>
        <authorList>
            <person name="Huang H."/>
            <person name="Bao K."/>
        </authorList>
    </citation>
    <scope>NUCLEOTIDE SEQUENCE</scope>
    <source>
        <strain evidence="2">HB236076</strain>
    </source>
</reference>
<dbReference type="Pfam" id="PF17283">
    <property type="entry name" value="Zn_ribbon_SprT"/>
    <property type="match status" value="1"/>
</dbReference>
<dbReference type="SMART" id="SM00731">
    <property type="entry name" value="SprT"/>
    <property type="match status" value="1"/>
</dbReference>
<gene>
    <name evidence="2" type="ORF">AB0763_11525</name>
</gene>
<name>A0AB39H8X9_9VIBR</name>
<dbReference type="InterPro" id="IPR035240">
    <property type="entry name" value="SprT_Zn_ribbon"/>
</dbReference>
<dbReference type="KEGG" id="vih:AB0763_11525"/>
<dbReference type="EMBL" id="CP162601">
    <property type="protein sequence ID" value="XDK24806.1"/>
    <property type="molecule type" value="Genomic_DNA"/>
</dbReference>
<dbReference type="NCBIfam" id="NF003421">
    <property type="entry name" value="PRK04860.1"/>
    <property type="match status" value="1"/>
</dbReference>
<keyword evidence="2" id="KW-0482">Metalloprotease</keyword>
<protein>
    <submittedName>
        <fullName evidence="2">SprT family zinc-dependent metalloprotease</fullName>
    </submittedName>
</protein>
<dbReference type="Pfam" id="PF10263">
    <property type="entry name" value="SprT-like"/>
    <property type="match status" value="1"/>
</dbReference>
<keyword evidence="2" id="KW-0378">Hydrolase</keyword>
<dbReference type="GO" id="GO:0008237">
    <property type="term" value="F:metallopeptidase activity"/>
    <property type="evidence" value="ECO:0007669"/>
    <property type="project" value="UniProtKB-KW"/>
</dbReference>
<accession>A0AB39H8X9</accession>
<evidence type="ECO:0000259" key="1">
    <source>
        <dbReference type="SMART" id="SM00731"/>
    </source>
</evidence>
<organism evidence="2">
    <name type="scientific">Vibrio sp. HB236076</name>
    <dbReference type="NCBI Taxonomy" id="3232307"/>
    <lineage>
        <taxon>Bacteria</taxon>
        <taxon>Pseudomonadati</taxon>
        <taxon>Pseudomonadota</taxon>
        <taxon>Gammaproteobacteria</taxon>
        <taxon>Vibrionales</taxon>
        <taxon>Vibrionaceae</taxon>
        <taxon>Vibrio</taxon>
    </lineage>
</organism>
<proteinExistence type="predicted"/>
<sequence length="165" mass="18978">MTVPTLPSALIDAVQHSLEAWCRKASETLQQAVSPPPIHFDLKGKSAGQALLQPGIIRLNPILLLENQTEYFEQVIPHELAHLLTYQCFGRVKPHGAEWQYMMEKVLGIPAITTHKFDVQSVQGKLFNYRCQCRSHQLTIRRHNKIVRQQAQYYCRYCQQPLTPT</sequence>
<dbReference type="InterPro" id="IPR006640">
    <property type="entry name" value="SprT-like_domain"/>
</dbReference>
<dbReference type="PANTHER" id="PTHR38773">
    <property type="entry name" value="PROTEIN SPRT"/>
    <property type="match status" value="1"/>
</dbReference>
<evidence type="ECO:0000313" key="2">
    <source>
        <dbReference type="EMBL" id="XDK24806.1"/>
    </source>
</evidence>
<dbReference type="GO" id="GO:0006950">
    <property type="term" value="P:response to stress"/>
    <property type="evidence" value="ECO:0007669"/>
    <property type="project" value="UniProtKB-ARBA"/>
</dbReference>